<proteinExistence type="predicted"/>
<evidence type="ECO:0000313" key="1">
    <source>
        <dbReference type="EMBL" id="KAF8766476.1"/>
    </source>
</evidence>
<dbReference type="Proteomes" id="UP000807504">
    <property type="component" value="Unassembled WGS sequence"/>
</dbReference>
<reference evidence="1" key="1">
    <citation type="journal article" date="2020" name="bioRxiv">
        <title>Chromosome-level reference genome of the European wasp spider Argiope bruennichi: a resource for studies on range expansion and evolutionary adaptation.</title>
        <authorList>
            <person name="Sheffer M.M."/>
            <person name="Hoppe A."/>
            <person name="Krehenwinkel H."/>
            <person name="Uhl G."/>
            <person name="Kuss A.W."/>
            <person name="Jensen L."/>
            <person name="Jensen C."/>
            <person name="Gillespie R.G."/>
            <person name="Hoff K.J."/>
            <person name="Prost S."/>
        </authorList>
    </citation>
    <scope>NUCLEOTIDE SEQUENCE</scope>
</reference>
<sequence>MSVDGHPREGWMFRFLRKFIRIDPFTLSSPPGMHFGTWAENRNILCEPLAHSLLANDHQDNGHRRASTGPPSSVSNPLVHNNTMYAMRKFFTTLAGGRAVGWWLVVVYYFDPHLVLLRVAMHGPAVVEPVSADGAKTVIGKRPPPLRASNSHFCFLNSSNFKNGT</sequence>
<name>A0A8T0E5D6_ARGBR</name>
<protein>
    <submittedName>
        <fullName evidence="1">Uncharacterized protein</fullName>
    </submittedName>
</protein>
<comment type="caution">
    <text evidence="1">The sequence shown here is derived from an EMBL/GenBank/DDBJ whole genome shotgun (WGS) entry which is preliminary data.</text>
</comment>
<reference evidence="1" key="2">
    <citation type="submission" date="2020-06" db="EMBL/GenBank/DDBJ databases">
        <authorList>
            <person name="Sheffer M."/>
        </authorList>
    </citation>
    <scope>NUCLEOTIDE SEQUENCE</scope>
</reference>
<dbReference type="EMBL" id="JABXBU010002230">
    <property type="protein sequence ID" value="KAF8766476.1"/>
    <property type="molecule type" value="Genomic_DNA"/>
</dbReference>
<gene>
    <name evidence="1" type="ORF">HNY73_019534</name>
</gene>
<organism evidence="1 2">
    <name type="scientific">Argiope bruennichi</name>
    <name type="common">Wasp spider</name>
    <name type="synonym">Aranea bruennichi</name>
    <dbReference type="NCBI Taxonomy" id="94029"/>
    <lineage>
        <taxon>Eukaryota</taxon>
        <taxon>Metazoa</taxon>
        <taxon>Ecdysozoa</taxon>
        <taxon>Arthropoda</taxon>
        <taxon>Chelicerata</taxon>
        <taxon>Arachnida</taxon>
        <taxon>Araneae</taxon>
        <taxon>Araneomorphae</taxon>
        <taxon>Entelegynae</taxon>
        <taxon>Araneoidea</taxon>
        <taxon>Araneidae</taxon>
        <taxon>Argiope</taxon>
    </lineage>
</organism>
<accession>A0A8T0E5D6</accession>
<evidence type="ECO:0000313" key="2">
    <source>
        <dbReference type="Proteomes" id="UP000807504"/>
    </source>
</evidence>
<dbReference type="AlphaFoldDB" id="A0A8T0E5D6"/>
<keyword evidence="2" id="KW-1185">Reference proteome</keyword>